<evidence type="ECO:0000256" key="12">
    <source>
        <dbReference type="ARBA" id="ARBA00050294"/>
    </source>
</evidence>
<comment type="similarity">
    <text evidence="2">Belongs to the amidase family.</text>
</comment>
<feature type="region of interest" description="Disordered" evidence="38">
    <location>
        <begin position="751"/>
        <end position="778"/>
    </location>
</feature>
<dbReference type="FunFam" id="3.90.1300.10:FF:000001">
    <property type="entry name" value="Fatty-acid amide hydrolase 1"/>
    <property type="match status" value="2"/>
</dbReference>
<comment type="catalytic activity">
    <reaction evidence="33">
        <text>(15Z)-tetracosenamide + H2O = (15Z)-tetracosenoate + NH4(+)</text>
        <dbReference type="Rhea" id="RHEA:63028"/>
        <dbReference type="ChEBI" id="CHEBI:15377"/>
        <dbReference type="ChEBI" id="CHEBI:28938"/>
        <dbReference type="ChEBI" id="CHEBI:32392"/>
        <dbReference type="ChEBI" id="CHEBI:146166"/>
    </reaction>
    <physiologicalReaction direction="left-to-right" evidence="33">
        <dbReference type="Rhea" id="RHEA:63029"/>
    </physiologicalReaction>
</comment>
<keyword evidence="39" id="KW-0812">Transmembrane</keyword>
<comment type="catalytic activity">
    <reaction evidence="30">
        <text>N-(5Z,8Z,11Z,14Z)-eicosatetraenoyl-glycine + H2O = (5Z,8Z,11Z,14Z)-eicosatetraenoate + glycine</text>
        <dbReference type="Rhea" id="RHEA:64108"/>
        <dbReference type="ChEBI" id="CHEBI:15377"/>
        <dbReference type="ChEBI" id="CHEBI:32395"/>
        <dbReference type="ChEBI" id="CHEBI:57305"/>
        <dbReference type="ChEBI" id="CHEBI:59002"/>
    </reaction>
    <physiologicalReaction direction="left-to-right" evidence="30">
        <dbReference type="Rhea" id="RHEA:64109"/>
    </physiologicalReaction>
</comment>
<comment type="catalytic activity">
    <reaction evidence="1">
        <text>(9Z)-octadecenamide + H2O = (9Z)-octadecenoate + NH4(+)</text>
        <dbReference type="Rhea" id="RHEA:26506"/>
        <dbReference type="ChEBI" id="CHEBI:15377"/>
        <dbReference type="ChEBI" id="CHEBI:28938"/>
        <dbReference type="ChEBI" id="CHEBI:30823"/>
        <dbReference type="ChEBI" id="CHEBI:116314"/>
        <dbReference type="EC" id="3.5.1.99"/>
    </reaction>
    <physiologicalReaction direction="left-to-right" evidence="1">
        <dbReference type="Rhea" id="RHEA:26507"/>
    </physiologicalReaction>
</comment>
<dbReference type="EC" id="3.5.1.99" evidence="3"/>
<dbReference type="Proteomes" id="UP000700334">
    <property type="component" value="Unassembled WGS sequence"/>
</dbReference>
<evidence type="ECO:0000313" key="42">
    <source>
        <dbReference type="Proteomes" id="UP000700334"/>
    </source>
</evidence>
<evidence type="ECO:0000256" key="30">
    <source>
        <dbReference type="ARBA" id="ARBA00052709"/>
    </source>
</evidence>
<comment type="catalytic activity">
    <reaction evidence="10">
        <text>N-(9Z-octadecenoyl) ethanolamine + H2O = ethanolamine + (9Z)-octadecenoate</text>
        <dbReference type="Rhea" id="RHEA:45060"/>
        <dbReference type="ChEBI" id="CHEBI:15377"/>
        <dbReference type="ChEBI" id="CHEBI:30823"/>
        <dbReference type="ChEBI" id="CHEBI:57603"/>
        <dbReference type="ChEBI" id="CHEBI:71466"/>
    </reaction>
    <physiologicalReaction direction="left-to-right" evidence="10">
        <dbReference type="Rhea" id="RHEA:45061"/>
    </physiologicalReaction>
</comment>
<evidence type="ECO:0000256" key="34">
    <source>
        <dbReference type="ARBA" id="ARBA00073178"/>
    </source>
</evidence>
<evidence type="ECO:0000256" key="35">
    <source>
        <dbReference type="ARBA" id="ARBA00077111"/>
    </source>
</evidence>
<evidence type="ECO:0000256" key="6">
    <source>
        <dbReference type="ARBA" id="ARBA00022963"/>
    </source>
</evidence>
<dbReference type="PROSITE" id="PS00571">
    <property type="entry name" value="AMIDASES"/>
    <property type="match status" value="2"/>
</dbReference>
<dbReference type="OrthoDB" id="6428749at2759"/>
<evidence type="ECO:0000256" key="15">
    <source>
        <dbReference type="ARBA" id="ARBA00050766"/>
    </source>
</evidence>
<feature type="region of interest" description="Disordered" evidence="38">
    <location>
        <begin position="1631"/>
        <end position="1721"/>
    </location>
</feature>
<protein>
    <recommendedName>
        <fullName evidence="34">Fatty-acid amide hydrolase 1</fullName>
        <ecNumber evidence="3">3.5.1.99</ecNumber>
    </recommendedName>
    <alternativeName>
        <fullName evidence="37">Anandamide amidohydrolase 1</fullName>
    </alternativeName>
    <alternativeName>
        <fullName evidence="35">Fatty acid ester hydrolase</fullName>
    </alternativeName>
    <alternativeName>
        <fullName evidence="36">Oleamide hydrolase 1</fullName>
    </alternativeName>
</protein>
<proteinExistence type="inferred from homology"/>
<comment type="catalytic activity">
    <reaction evidence="20">
        <text>N-octadecanoyl ethanolamine + H2O = octadecanoate + ethanolamine</text>
        <dbReference type="Rhea" id="RHEA:63124"/>
        <dbReference type="ChEBI" id="CHEBI:15377"/>
        <dbReference type="ChEBI" id="CHEBI:25629"/>
        <dbReference type="ChEBI" id="CHEBI:57603"/>
        <dbReference type="ChEBI" id="CHEBI:85299"/>
    </reaction>
    <physiologicalReaction direction="left-to-right" evidence="20">
        <dbReference type="Rhea" id="RHEA:63125"/>
    </physiologicalReaction>
</comment>
<dbReference type="SUPFAM" id="SSF75304">
    <property type="entry name" value="Amidase signature (AS) enzymes"/>
    <property type="match status" value="2"/>
</dbReference>
<dbReference type="InterPro" id="IPR020556">
    <property type="entry name" value="Amidase_CS"/>
</dbReference>
<dbReference type="GO" id="GO:0009062">
    <property type="term" value="P:fatty acid catabolic process"/>
    <property type="evidence" value="ECO:0007669"/>
    <property type="project" value="TreeGrafter"/>
</dbReference>
<evidence type="ECO:0000256" key="20">
    <source>
        <dbReference type="ARBA" id="ARBA00051454"/>
    </source>
</evidence>
<feature type="compositionally biased region" description="Basic residues" evidence="38">
    <location>
        <begin position="1706"/>
        <end position="1721"/>
    </location>
</feature>
<dbReference type="InterPro" id="IPR052096">
    <property type="entry name" value="Endocannabinoid_amidase"/>
</dbReference>
<evidence type="ECO:0000256" key="37">
    <source>
        <dbReference type="ARBA" id="ARBA00077216"/>
    </source>
</evidence>
<sequence length="1721" mass="187560">IMVLDVLWPALSGTPGAALACCFVAAAVALRWSGRRTARGAVTRARRRQRAALDTMDKAAQRFRLQNPDLDSEALLALPLPQLVQKLHSGELSPEAVLFTYVGKLSQAPKQGLLYGVPVSLKECFSYKGQDSTLGLSLNEGVPAEWDSVVVQVLKLQGAVPFVHTNVPQSMFSFDCSNPLFGRTMNPWKSSKSPGGSSGGEGALIGAGGSPLGLGTDIGGSIRFPSAFCGICGLKPTGNRLSKSGLKGCVYGQVAVQLSVGPMARDVESLALCLRALLCEDMFRLDPTVPPMPFKEEVYRSSQPLRVGYYETDKYTMPTPAMRRALLETKQCLEAAGHTLVPFLPSNIPHALETLSTGGLFSDGGHNFLQNFKGDFVDPCLGDLIPILKLPTWLKGLLAFLLRPLIPRLAAFLSNMKSRSAGKLWELQHEIEMYRHSVIAQWKALELDVLLTPMLGPALDLNSPGRATGAVSYTLLYNCLDFPAGVVPVTTVTTEDEDQMDHYQGYFGDIWDKVLKKGMKKSVGLPVAVQCVALPWQEELCLRFMRENLAHWTMLIRSRPGRCPARTVSAWGRGFHISSRAPELSADALSLDLALLSGSLSLPSPVTWQPDGSGLSEWTLQLPHLASPVLPPWLLSVPLPLNHLQAQLRSFFVQKAKASALCSRRLSSTLVLPDGKHLSLHLCPQRPPQGWHRAAGVLAPSWCHWEKEPMGLGRGSSLPRWPTQWCCPLTNGIPAQRSPVSPYTYLISRNSGNQDNIPENKEGRISQTTLGSSGRGGHSSGAIGPMTLDYPLACDHQVNCLMHAWLWVTVGCSDSTLPTTKSAALAPRLEGRVPLSQAQVLEEQWHPRGTAMSGLVWLACSLVVLLLLAVLGAALFSWQQSPAQNKIPRAQKRRETALQQMETLAQRLRQQEPKLDSKLILELPLAELVQKLKTEELSLESVLCSYLEQALKVHQEVNCLTDFLGECEEQLQALKKLKKSERGLLYGVPVSLKDNYDCMGHDSTCGLSQFLQRPAAKDGVIVEVLKAQGAIPFVKTNVPQTLLSFDCSNPIYGLTLNPLNLRKTPGGSSGGEGALLAEKGSILGMGTDTAGSVRIPASFCGVYSLRTTGFRLRSFPSGAELGFGGLGFYSYSGVASAVKGKKTVTTVAGPMARDVESLALCLRALLSEDMHRLDPTVPPMPFREEIYSSNQPLRIGYYESNGFTQPSPSMVRAVRLTSRLLQDAGHQVIPFSIPRIEYAIMHLCMGGLFADAGATLLEKLEGDIVDPCMKQLVSLLRLPDALKGFLAWILKYTDPRVSQNLEESRGVGTPKKLWEQHTAVEEYQQEFIAKWRSLDLDVLLTPVLNPAFYTGYPAKASDSTSYLSLYNLLNFPAGVVPVTTVTLQDEEDLALYKGYYRDSSDRNFQEVNWGWNLWANAYPVGGEEGWQWACELEAGFESTDCLPQAVRGSVGLPVAVQCVALPWEEELCLRFMKEIETLTKNQKRPEPSCMDSQIVQDGEQDPAFIGFFELIFGLNSALPPHAQPQLLLSSNFSLPVSTRPAEVTLLCVTAGKSFASPEPLTEEPLRVPVMAETASARAEVKAESQKVKLGGRGPDLLSPAGSHCQVRGRLRSQNTKVLTGAPVGVSLRLPPSTSRKYFRDSRISPASLPPSSPQPPHSLSLTLQISASWTLTPGADRSSPHTDGRTALDPNPPESSSPPGRSAARCAHRPPRPPRLPGRPH</sequence>
<dbReference type="EMBL" id="JAGFMF010012100">
    <property type="protein sequence ID" value="KAG8507689.1"/>
    <property type="molecule type" value="Genomic_DNA"/>
</dbReference>
<gene>
    <name evidence="41" type="ORF">J0S82_019731</name>
</gene>
<evidence type="ECO:0000256" key="27">
    <source>
        <dbReference type="ARBA" id="ARBA00052512"/>
    </source>
</evidence>
<evidence type="ECO:0000256" key="22">
    <source>
        <dbReference type="ARBA" id="ARBA00051914"/>
    </source>
</evidence>
<comment type="catalytic activity">
    <reaction evidence="24">
        <text>(9Z,12Z,15Z)-octadecatrienamide + H2O = (9Z,12Z,15Z)-octadecatrienoate + NH4(+)</text>
        <dbReference type="Rhea" id="RHEA:62976"/>
        <dbReference type="ChEBI" id="CHEBI:15377"/>
        <dbReference type="ChEBI" id="CHEBI:28938"/>
        <dbReference type="ChEBI" id="CHEBI:32387"/>
        <dbReference type="ChEBI" id="CHEBI:142684"/>
    </reaction>
    <physiologicalReaction direction="left-to-right" evidence="24">
        <dbReference type="Rhea" id="RHEA:62977"/>
    </physiologicalReaction>
</comment>
<evidence type="ECO:0000256" key="33">
    <source>
        <dbReference type="ARBA" id="ARBA00052906"/>
    </source>
</evidence>
<evidence type="ECO:0000256" key="24">
    <source>
        <dbReference type="ARBA" id="ARBA00052337"/>
    </source>
</evidence>
<dbReference type="InterPro" id="IPR023631">
    <property type="entry name" value="Amidase_dom"/>
</dbReference>
<evidence type="ECO:0000256" key="18">
    <source>
        <dbReference type="ARBA" id="ARBA00051311"/>
    </source>
</evidence>
<dbReference type="InterPro" id="IPR036928">
    <property type="entry name" value="AS_sf"/>
</dbReference>
<evidence type="ECO:0000256" key="10">
    <source>
        <dbReference type="ARBA" id="ARBA00048052"/>
    </source>
</evidence>
<evidence type="ECO:0000256" key="13">
    <source>
        <dbReference type="ARBA" id="ARBA00050403"/>
    </source>
</evidence>
<evidence type="ECO:0000256" key="38">
    <source>
        <dbReference type="SAM" id="MobiDB-lite"/>
    </source>
</evidence>
<evidence type="ECO:0000313" key="41">
    <source>
        <dbReference type="EMBL" id="KAG8507689.1"/>
    </source>
</evidence>
<evidence type="ECO:0000256" key="21">
    <source>
        <dbReference type="ARBA" id="ARBA00051492"/>
    </source>
</evidence>
<keyword evidence="7" id="KW-0443">Lipid metabolism</keyword>
<evidence type="ECO:0000256" key="29">
    <source>
        <dbReference type="ARBA" id="ARBA00052634"/>
    </source>
</evidence>
<evidence type="ECO:0000256" key="11">
    <source>
        <dbReference type="ARBA" id="ARBA00048606"/>
    </source>
</evidence>
<feature type="non-terminal residue" evidence="41">
    <location>
        <position position="1721"/>
    </location>
</feature>
<dbReference type="GO" id="GO:0017064">
    <property type="term" value="F:fatty acid amide hydrolase activity"/>
    <property type="evidence" value="ECO:0007669"/>
    <property type="project" value="UniProtKB-EC"/>
</dbReference>
<evidence type="ECO:0000256" key="8">
    <source>
        <dbReference type="ARBA" id="ARBA00047450"/>
    </source>
</evidence>
<evidence type="ECO:0000256" key="2">
    <source>
        <dbReference type="ARBA" id="ARBA00009199"/>
    </source>
</evidence>
<comment type="catalytic activity">
    <reaction evidence="16">
        <text>N-(15Z-tetracosenoyl)-ethanolamine + H2O = (15Z)-tetracosenoate + ethanolamine</text>
        <dbReference type="Rhea" id="RHEA:63144"/>
        <dbReference type="ChEBI" id="CHEBI:15377"/>
        <dbReference type="ChEBI" id="CHEBI:32392"/>
        <dbReference type="ChEBI" id="CHEBI:57603"/>
        <dbReference type="ChEBI" id="CHEBI:146187"/>
    </reaction>
    <physiologicalReaction direction="left-to-right" evidence="16">
        <dbReference type="Rhea" id="RHEA:63145"/>
    </physiologicalReaction>
</comment>
<keyword evidence="42" id="KW-1185">Reference proteome</keyword>
<comment type="catalytic activity">
    <reaction evidence="8">
        <text>(9Z)-octadecenoate + glycine = N-(9Z-octadecenoyl)glycine + H2O</text>
        <dbReference type="Rhea" id="RHEA:51316"/>
        <dbReference type="ChEBI" id="CHEBI:15377"/>
        <dbReference type="ChEBI" id="CHEBI:30823"/>
        <dbReference type="ChEBI" id="CHEBI:57305"/>
        <dbReference type="ChEBI" id="CHEBI:133992"/>
    </reaction>
    <physiologicalReaction direction="right-to-left" evidence="8">
        <dbReference type="Rhea" id="RHEA:51318"/>
    </physiologicalReaction>
</comment>
<evidence type="ECO:0000256" key="32">
    <source>
        <dbReference type="ARBA" id="ARBA00052857"/>
    </source>
</evidence>
<name>A0A8J5ZPT6_GALPY</name>
<evidence type="ECO:0000256" key="5">
    <source>
        <dbReference type="ARBA" id="ARBA00022801"/>
    </source>
</evidence>
<comment type="catalytic activity">
    <reaction evidence="18">
        <text>(11Z)-eicosenamide + H2O = (11Z)-eicosenoate + NH4(+)</text>
        <dbReference type="Rhea" id="RHEA:63120"/>
        <dbReference type="ChEBI" id="CHEBI:15377"/>
        <dbReference type="ChEBI" id="CHEBI:28938"/>
        <dbReference type="ChEBI" id="CHEBI:32426"/>
        <dbReference type="ChEBI" id="CHEBI:146167"/>
    </reaction>
    <physiologicalReaction direction="left-to-right" evidence="18">
        <dbReference type="Rhea" id="RHEA:63121"/>
    </physiologicalReaction>
</comment>
<evidence type="ECO:0000256" key="4">
    <source>
        <dbReference type="ARBA" id="ARBA00022553"/>
    </source>
</evidence>
<evidence type="ECO:0000256" key="1">
    <source>
        <dbReference type="ARBA" id="ARBA00000208"/>
    </source>
</evidence>
<comment type="catalytic activity">
    <reaction evidence="27">
        <text>(6Z)-octadecenamide + H2O = (6Z)-octadecenoate + NH4(+)</text>
        <dbReference type="Rhea" id="RHEA:63008"/>
        <dbReference type="ChEBI" id="CHEBI:15377"/>
        <dbReference type="ChEBI" id="CHEBI:28938"/>
        <dbReference type="ChEBI" id="CHEBI:32375"/>
        <dbReference type="ChEBI" id="CHEBI:146168"/>
    </reaction>
    <physiologicalReaction direction="left-to-right" evidence="27">
        <dbReference type="Rhea" id="RHEA:63009"/>
    </physiologicalReaction>
</comment>
<comment type="catalytic activity">
    <reaction evidence="12">
        <text>N-(5Z,8Z,11Z,14Z-eicosatetraenoyl)-L-serine + H2O = (5Z,8Z,11Z,14Z)-eicosatetraenoate + L-serine</text>
        <dbReference type="Rhea" id="RHEA:64116"/>
        <dbReference type="ChEBI" id="CHEBI:15377"/>
        <dbReference type="ChEBI" id="CHEBI:32395"/>
        <dbReference type="ChEBI" id="CHEBI:33384"/>
        <dbReference type="ChEBI" id="CHEBI:149697"/>
    </reaction>
    <physiologicalReaction direction="left-to-right" evidence="12">
        <dbReference type="Rhea" id="RHEA:64117"/>
    </physiologicalReaction>
</comment>
<comment type="catalytic activity">
    <reaction evidence="13">
        <text>(11Z,14Z)-eicosadienamide + H2O = (11Z,14Z)-eicosadienoate + NH4(+)</text>
        <dbReference type="Rhea" id="RHEA:63004"/>
        <dbReference type="ChEBI" id="CHEBI:15377"/>
        <dbReference type="ChEBI" id="CHEBI:28938"/>
        <dbReference type="ChEBI" id="CHEBI:77220"/>
        <dbReference type="ChEBI" id="CHEBI:146165"/>
    </reaction>
    <physiologicalReaction direction="left-to-right" evidence="13">
        <dbReference type="Rhea" id="RHEA:63005"/>
    </physiologicalReaction>
</comment>
<evidence type="ECO:0000256" key="28">
    <source>
        <dbReference type="ARBA" id="ARBA00052514"/>
    </source>
</evidence>
<comment type="catalytic activity">
    <reaction evidence="11">
        <text>N-(5Z,8Z,11Z,14Z-eicosatetraenoyl)-ethanolamine + H2O = ethanolamine + (5Z,8Z,11Z,14Z)-eicosatetraenoate</text>
        <dbReference type="Rhea" id="RHEA:26136"/>
        <dbReference type="ChEBI" id="CHEBI:2700"/>
        <dbReference type="ChEBI" id="CHEBI:15377"/>
        <dbReference type="ChEBI" id="CHEBI:32395"/>
        <dbReference type="ChEBI" id="CHEBI:57603"/>
        <dbReference type="EC" id="3.5.1.99"/>
    </reaction>
    <physiologicalReaction direction="left-to-right" evidence="11">
        <dbReference type="Rhea" id="RHEA:26137"/>
    </physiologicalReaction>
</comment>
<evidence type="ECO:0000256" key="3">
    <source>
        <dbReference type="ARBA" id="ARBA00012112"/>
    </source>
</evidence>
<keyword evidence="6" id="KW-0442">Lipid degradation</keyword>
<comment type="catalytic activity">
    <reaction evidence="25">
        <text>(9Z,12Z)-octadecadienamide + H2O = (9Z,12Z)-octadecadienoate + NH4(+)</text>
        <dbReference type="Rhea" id="RHEA:63020"/>
        <dbReference type="ChEBI" id="CHEBI:15377"/>
        <dbReference type="ChEBI" id="CHEBI:28938"/>
        <dbReference type="ChEBI" id="CHEBI:30245"/>
        <dbReference type="ChEBI" id="CHEBI:82984"/>
    </reaction>
    <physiologicalReaction direction="left-to-right" evidence="25">
        <dbReference type="Rhea" id="RHEA:63021"/>
    </physiologicalReaction>
</comment>
<evidence type="ECO:0000256" key="25">
    <source>
        <dbReference type="ARBA" id="ARBA00052426"/>
    </source>
</evidence>
<accession>A0A8J5ZPT6</accession>
<comment type="catalytic activity">
    <reaction evidence="22">
        <text>N-docosanoyl-taurine + H2O = docosanoate + taurine</text>
        <dbReference type="Rhea" id="RHEA:63156"/>
        <dbReference type="ChEBI" id="CHEBI:15377"/>
        <dbReference type="ChEBI" id="CHEBI:23858"/>
        <dbReference type="ChEBI" id="CHEBI:146196"/>
        <dbReference type="ChEBI" id="CHEBI:507393"/>
    </reaction>
    <physiologicalReaction direction="left-to-right" evidence="22">
        <dbReference type="Rhea" id="RHEA:63157"/>
    </physiologicalReaction>
</comment>
<comment type="catalytic activity">
    <reaction evidence="17">
        <text>(5Z,8Z,11Z,14Z)-eicosatetraenamide + H2O = (5Z,8Z,11Z,14Z)-eicosatetraenoate + NH4(+)</text>
        <dbReference type="Rhea" id="RHEA:63016"/>
        <dbReference type="ChEBI" id="CHEBI:15377"/>
        <dbReference type="ChEBI" id="CHEBI:28938"/>
        <dbReference type="ChEBI" id="CHEBI:32395"/>
        <dbReference type="ChEBI" id="CHEBI:137830"/>
    </reaction>
    <physiologicalReaction direction="left-to-right" evidence="17">
        <dbReference type="Rhea" id="RHEA:63017"/>
    </physiologicalReaction>
</comment>
<dbReference type="Gene3D" id="3.90.1300.10">
    <property type="entry name" value="Amidase signature (AS) domain"/>
    <property type="match status" value="3"/>
</dbReference>
<evidence type="ECO:0000256" key="16">
    <source>
        <dbReference type="ARBA" id="ARBA00050992"/>
    </source>
</evidence>
<feature type="compositionally biased region" description="Pro residues" evidence="38">
    <location>
        <begin position="1647"/>
        <end position="1656"/>
    </location>
</feature>
<keyword evidence="39" id="KW-1133">Transmembrane helix</keyword>
<feature type="transmembrane region" description="Helical" evidence="39">
    <location>
        <begin position="6"/>
        <end position="30"/>
    </location>
</feature>
<comment type="catalytic activity">
    <reaction evidence="26">
        <text>N-docosanoyl-ethanolamine + H2O = docosanoate + ethanolamine</text>
        <dbReference type="Rhea" id="RHEA:63128"/>
        <dbReference type="ChEBI" id="CHEBI:15377"/>
        <dbReference type="ChEBI" id="CHEBI:23858"/>
        <dbReference type="ChEBI" id="CHEBI:57603"/>
        <dbReference type="ChEBI" id="CHEBI:146186"/>
    </reaction>
    <physiologicalReaction direction="left-to-right" evidence="26">
        <dbReference type="Rhea" id="RHEA:63129"/>
    </physiologicalReaction>
</comment>
<dbReference type="GO" id="GO:0004040">
    <property type="term" value="F:amidase activity"/>
    <property type="evidence" value="ECO:0007669"/>
    <property type="project" value="TreeGrafter"/>
</dbReference>
<evidence type="ECO:0000256" key="39">
    <source>
        <dbReference type="SAM" id="Phobius"/>
    </source>
</evidence>
<comment type="catalytic activity">
    <reaction evidence="23">
        <text>N-(9Z-octadecenoyl)-taurine + H2O = taurine + (9Z)-octadecenoate</text>
        <dbReference type="Rhea" id="RHEA:63148"/>
        <dbReference type="ChEBI" id="CHEBI:15377"/>
        <dbReference type="ChEBI" id="CHEBI:30823"/>
        <dbReference type="ChEBI" id="CHEBI:146191"/>
        <dbReference type="ChEBI" id="CHEBI:507393"/>
    </reaction>
    <physiologicalReaction direction="left-to-right" evidence="23">
        <dbReference type="Rhea" id="RHEA:63149"/>
    </physiologicalReaction>
</comment>
<feature type="domain" description="Amidase" evidence="40">
    <location>
        <begin position="109"/>
        <end position="542"/>
    </location>
</feature>
<evidence type="ECO:0000256" key="31">
    <source>
        <dbReference type="ARBA" id="ARBA00052818"/>
    </source>
</evidence>
<dbReference type="PANTHER" id="PTHR45847">
    <property type="entry name" value="FATTY ACID AMIDE HYDROLASE"/>
    <property type="match status" value="1"/>
</dbReference>
<keyword evidence="5 41" id="KW-0378">Hydrolase</keyword>
<feature type="region of interest" description="Disordered" evidence="38">
    <location>
        <begin position="1581"/>
        <end position="1605"/>
    </location>
</feature>
<comment type="catalytic activity">
    <reaction evidence="31">
        <text>(11Z,14Z,17Z)-eicosatrienamide + H2O = (11Z,14Z,17Z)-eicosatrienoate + NH4(+)</text>
        <dbReference type="Rhea" id="RHEA:63000"/>
        <dbReference type="ChEBI" id="CHEBI:15377"/>
        <dbReference type="ChEBI" id="CHEBI:28938"/>
        <dbReference type="ChEBI" id="CHEBI:77223"/>
        <dbReference type="ChEBI" id="CHEBI:146164"/>
    </reaction>
    <physiologicalReaction direction="left-to-right" evidence="31">
        <dbReference type="Rhea" id="RHEA:63001"/>
    </physiologicalReaction>
</comment>
<reference evidence="41" key="1">
    <citation type="journal article" date="2021" name="Evol. Appl.">
        <title>The genome of the Pyrenean desman and the effects of bottlenecks and inbreeding on the genomic landscape of an endangered species.</title>
        <authorList>
            <person name="Escoda L."/>
            <person name="Castresana J."/>
        </authorList>
    </citation>
    <scope>NUCLEOTIDE SEQUENCE</scope>
    <source>
        <strain evidence="41">IBE-C5619</strain>
    </source>
</reference>
<evidence type="ECO:0000256" key="23">
    <source>
        <dbReference type="ARBA" id="ARBA00052289"/>
    </source>
</evidence>
<dbReference type="Pfam" id="PF01425">
    <property type="entry name" value="Amidase"/>
    <property type="match status" value="2"/>
</dbReference>
<comment type="catalytic activity">
    <reaction evidence="9">
        <text>2-(5Z,8Z,11Z,14Z-eicosatetraenoyl)-glycerol + H2O = glycerol + (5Z,8Z,11Z,14Z)-eicosatetraenoate + H(+)</text>
        <dbReference type="Rhea" id="RHEA:26132"/>
        <dbReference type="ChEBI" id="CHEBI:15377"/>
        <dbReference type="ChEBI" id="CHEBI:15378"/>
        <dbReference type="ChEBI" id="CHEBI:17754"/>
        <dbReference type="ChEBI" id="CHEBI:32395"/>
        <dbReference type="ChEBI" id="CHEBI:52392"/>
    </reaction>
    <physiologicalReaction direction="left-to-right" evidence="9">
        <dbReference type="Rhea" id="RHEA:26133"/>
    </physiologicalReaction>
</comment>
<dbReference type="PANTHER" id="PTHR45847:SF3">
    <property type="entry name" value="FATTY-ACID AMIDE HYDROLASE 1"/>
    <property type="match status" value="1"/>
</dbReference>
<comment type="catalytic activity">
    <reaction evidence="21">
        <text>N-tetracosanoyl-taurine + H2O = tetracosanoate + taurine</text>
        <dbReference type="Rhea" id="RHEA:63140"/>
        <dbReference type="ChEBI" id="CHEBI:15377"/>
        <dbReference type="ChEBI" id="CHEBI:31014"/>
        <dbReference type="ChEBI" id="CHEBI:132049"/>
        <dbReference type="ChEBI" id="CHEBI:507393"/>
    </reaction>
    <physiologicalReaction direction="left-to-right" evidence="21">
        <dbReference type="Rhea" id="RHEA:63141"/>
    </physiologicalReaction>
</comment>
<comment type="catalytic activity">
    <reaction evidence="32">
        <text>(8Z,11Z,14Z)-eicosatrienamide + H2O = (8Z,11Z,14Z)-eicosatrienoate + NH4(+)</text>
        <dbReference type="Rhea" id="RHEA:62996"/>
        <dbReference type="ChEBI" id="CHEBI:15377"/>
        <dbReference type="ChEBI" id="CHEBI:28938"/>
        <dbReference type="ChEBI" id="CHEBI:71589"/>
        <dbReference type="ChEBI" id="CHEBI:146163"/>
    </reaction>
    <physiologicalReaction direction="left-to-right" evidence="32">
        <dbReference type="Rhea" id="RHEA:62997"/>
    </physiologicalReaction>
</comment>
<comment type="caution">
    <text evidence="41">The sequence shown here is derived from an EMBL/GenBank/DDBJ whole genome shotgun (WGS) entry which is preliminary data.</text>
</comment>
<evidence type="ECO:0000256" key="36">
    <source>
        <dbReference type="ARBA" id="ARBA00077157"/>
    </source>
</evidence>
<evidence type="ECO:0000256" key="14">
    <source>
        <dbReference type="ARBA" id="ARBA00050481"/>
    </source>
</evidence>
<evidence type="ECO:0000256" key="17">
    <source>
        <dbReference type="ARBA" id="ARBA00051200"/>
    </source>
</evidence>
<comment type="catalytic activity">
    <reaction evidence="14">
        <text>1-O-methyl-(5Z,8Z,11Z,14Z)-eicosatetraenoate + H2O = methanol + (5Z,8Z,11Z,14Z)-eicosatetraenoate + H(+)</text>
        <dbReference type="Rhea" id="RHEA:63052"/>
        <dbReference type="ChEBI" id="CHEBI:15377"/>
        <dbReference type="ChEBI" id="CHEBI:15378"/>
        <dbReference type="ChEBI" id="CHEBI:17790"/>
        <dbReference type="ChEBI" id="CHEBI:32395"/>
        <dbReference type="ChEBI" id="CHEBI:78033"/>
    </reaction>
    <physiologicalReaction direction="left-to-right" evidence="14">
        <dbReference type="Rhea" id="RHEA:63053"/>
    </physiologicalReaction>
</comment>
<evidence type="ECO:0000256" key="26">
    <source>
        <dbReference type="ARBA" id="ARBA00052458"/>
    </source>
</evidence>
<evidence type="ECO:0000256" key="7">
    <source>
        <dbReference type="ARBA" id="ARBA00023098"/>
    </source>
</evidence>
<organism evidence="41 42">
    <name type="scientific">Galemys pyrenaicus</name>
    <name type="common">Iberian desman</name>
    <name type="synonym">Pyrenean desman</name>
    <dbReference type="NCBI Taxonomy" id="202257"/>
    <lineage>
        <taxon>Eukaryota</taxon>
        <taxon>Metazoa</taxon>
        <taxon>Chordata</taxon>
        <taxon>Craniata</taxon>
        <taxon>Vertebrata</taxon>
        <taxon>Euteleostomi</taxon>
        <taxon>Mammalia</taxon>
        <taxon>Eutheria</taxon>
        <taxon>Laurasiatheria</taxon>
        <taxon>Eulipotyphla</taxon>
        <taxon>Talpidae</taxon>
        <taxon>Galemys</taxon>
    </lineage>
</organism>
<feature type="domain" description="Amidase" evidence="40">
    <location>
        <begin position="943"/>
        <end position="1469"/>
    </location>
</feature>
<keyword evidence="4" id="KW-0597">Phosphoprotein</keyword>
<evidence type="ECO:0000259" key="40">
    <source>
        <dbReference type="Pfam" id="PF01425"/>
    </source>
</evidence>
<comment type="catalytic activity">
    <reaction evidence="19">
        <text>N-(9Z-hexadecenoyl) ethanolamine + H2O = (9Z)-hexadecenoate + ethanolamine</text>
        <dbReference type="Rhea" id="RHEA:35563"/>
        <dbReference type="ChEBI" id="CHEBI:15377"/>
        <dbReference type="ChEBI" id="CHEBI:32372"/>
        <dbReference type="ChEBI" id="CHEBI:57603"/>
        <dbReference type="ChEBI" id="CHEBI:71465"/>
    </reaction>
    <physiologicalReaction direction="left-to-right" evidence="19">
        <dbReference type="Rhea" id="RHEA:35564"/>
    </physiologicalReaction>
</comment>
<keyword evidence="39" id="KW-0472">Membrane</keyword>
<evidence type="ECO:0000256" key="9">
    <source>
        <dbReference type="ARBA" id="ARBA00047476"/>
    </source>
</evidence>
<comment type="catalytic activity">
    <reaction evidence="15">
        <text>tetradecamide + H2O = tetradecanoate + NH4(+)</text>
        <dbReference type="Rhea" id="RHEA:62992"/>
        <dbReference type="ChEBI" id="CHEBI:15377"/>
        <dbReference type="ChEBI" id="CHEBI:28938"/>
        <dbReference type="ChEBI" id="CHEBI:30807"/>
        <dbReference type="ChEBI" id="CHEBI:137125"/>
    </reaction>
    <physiologicalReaction direction="left-to-right" evidence="15">
        <dbReference type="Rhea" id="RHEA:62993"/>
    </physiologicalReaction>
</comment>
<comment type="catalytic activity">
    <reaction evidence="28">
        <text>N-(15Z-tetracosenoyl)-taurine + H2O = (15Z)-tetracosenoate + taurine</text>
        <dbReference type="Rhea" id="RHEA:63160"/>
        <dbReference type="ChEBI" id="CHEBI:15377"/>
        <dbReference type="ChEBI" id="CHEBI:32392"/>
        <dbReference type="ChEBI" id="CHEBI:146198"/>
        <dbReference type="ChEBI" id="CHEBI:507393"/>
    </reaction>
    <physiologicalReaction direction="left-to-right" evidence="28">
        <dbReference type="Rhea" id="RHEA:63161"/>
    </physiologicalReaction>
</comment>
<evidence type="ECO:0000256" key="19">
    <source>
        <dbReference type="ARBA" id="ARBA00051346"/>
    </source>
</evidence>
<comment type="catalytic activity">
    <reaction evidence="29">
        <text>N-tricosanoyl-taurine + H2O = tricosanoate + taurine</text>
        <dbReference type="Rhea" id="RHEA:63164"/>
        <dbReference type="ChEBI" id="CHEBI:15377"/>
        <dbReference type="ChEBI" id="CHEBI:79007"/>
        <dbReference type="ChEBI" id="CHEBI:146197"/>
        <dbReference type="ChEBI" id="CHEBI:507393"/>
    </reaction>
    <physiologicalReaction direction="left-to-right" evidence="29">
        <dbReference type="Rhea" id="RHEA:63165"/>
    </physiologicalReaction>
</comment>